<sequence length="92" mass="10469">MKSGSIVVTWMELRASTYFDACTVKGHFLERFESYCELNVILFGDGDEHLVRVIARDGKDRTGDFRKEHDYLLGYGKCLPSIEFCHSGADDV</sequence>
<dbReference type="STRING" id="1173020.Cha6605_1646"/>
<organism evidence="1 2">
    <name type="scientific">Chamaesiphon minutus (strain ATCC 27169 / PCC 6605)</name>
    <dbReference type="NCBI Taxonomy" id="1173020"/>
    <lineage>
        <taxon>Bacteria</taxon>
        <taxon>Bacillati</taxon>
        <taxon>Cyanobacteriota</taxon>
        <taxon>Cyanophyceae</taxon>
        <taxon>Gomontiellales</taxon>
        <taxon>Chamaesiphonaceae</taxon>
        <taxon>Chamaesiphon</taxon>
    </lineage>
</organism>
<dbReference type="RefSeq" id="WP_015158965.1">
    <property type="nucleotide sequence ID" value="NC_019697.1"/>
</dbReference>
<proteinExistence type="predicted"/>
<dbReference type="Proteomes" id="UP000010366">
    <property type="component" value="Chromosome"/>
</dbReference>
<gene>
    <name evidence="1" type="ORF">Cha6605_1646</name>
</gene>
<dbReference type="EMBL" id="CP003600">
    <property type="protein sequence ID" value="AFY92790.1"/>
    <property type="molecule type" value="Genomic_DNA"/>
</dbReference>
<evidence type="ECO:0000313" key="2">
    <source>
        <dbReference type="Proteomes" id="UP000010366"/>
    </source>
</evidence>
<dbReference type="AlphaFoldDB" id="K9UDA6"/>
<accession>K9UDA6</accession>
<name>K9UDA6_CHAP6</name>
<dbReference type="KEGG" id="cmp:Cha6605_1646"/>
<dbReference type="HOGENOM" id="CLU_2407893_0_0_3"/>
<protein>
    <submittedName>
        <fullName evidence="1">Uncharacterized protein</fullName>
    </submittedName>
</protein>
<keyword evidence="2" id="KW-1185">Reference proteome</keyword>
<evidence type="ECO:0000313" key="1">
    <source>
        <dbReference type="EMBL" id="AFY92790.1"/>
    </source>
</evidence>
<reference evidence="1 2" key="1">
    <citation type="submission" date="2012-05" db="EMBL/GenBank/DDBJ databases">
        <title>Finished chromosome of genome of Chamaesiphon sp. PCC 6605.</title>
        <authorList>
            <consortium name="US DOE Joint Genome Institute"/>
            <person name="Gugger M."/>
            <person name="Coursin T."/>
            <person name="Rippka R."/>
            <person name="Tandeau De Marsac N."/>
            <person name="Huntemann M."/>
            <person name="Wei C.-L."/>
            <person name="Han J."/>
            <person name="Detter J.C."/>
            <person name="Han C."/>
            <person name="Tapia R."/>
            <person name="Chen A."/>
            <person name="Kyrpides N."/>
            <person name="Mavromatis K."/>
            <person name="Markowitz V."/>
            <person name="Szeto E."/>
            <person name="Ivanova N."/>
            <person name="Pagani I."/>
            <person name="Pati A."/>
            <person name="Goodwin L."/>
            <person name="Nordberg H.P."/>
            <person name="Cantor M.N."/>
            <person name="Hua S.X."/>
            <person name="Woyke T."/>
            <person name="Kerfeld C.A."/>
        </authorList>
    </citation>
    <scope>NUCLEOTIDE SEQUENCE [LARGE SCALE GENOMIC DNA]</scope>
    <source>
        <strain evidence="2">ATCC 27169 / PCC 6605</strain>
    </source>
</reference>